<name>A0A6H2DSB5_9SPHN</name>
<dbReference type="PANTHER" id="PTHR30629">
    <property type="entry name" value="PROPHAGE INTEGRASE"/>
    <property type="match status" value="1"/>
</dbReference>
<dbReference type="EMBL" id="CP051217">
    <property type="protein sequence ID" value="QJB70873.1"/>
    <property type="molecule type" value="Genomic_DNA"/>
</dbReference>
<dbReference type="GO" id="GO:0006310">
    <property type="term" value="P:DNA recombination"/>
    <property type="evidence" value="ECO:0007669"/>
    <property type="project" value="UniProtKB-KW"/>
</dbReference>
<dbReference type="PROSITE" id="PS51898">
    <property type="entry name" value="TYR_RECOMBINASE"/>
    <property type="match status" value="1"/>
</dbReference>
<dbReference type="InterPro" id="IPR002104">
    <property type="entry name" value="Integrase_catalytic"/>
</dbReference>
<evidence type="ECO:0000256" key="3">
    <source>
        <dbReference type="ARBA" id="ARBA00023125"/>
    </source>
</evidence>
<dbReference type="CDD" id="cd00796">
    <property type="entry name" value="INT_Rci_Hp1_C"/>
    <property type="match status" value="1"/>
</dbReference>
<reference evidence="6 7" key="1">
    <citation type="submission" date="2020-04" db="EMBL/GenBank/DDBJ databases">
        <title>Genome sequence for Sphingorhabdus sp. strain M1.</title>
        <authorList>
            <person name="Park S.-J."/>
        </authorList>
    </citation>
    <scope>NUCLEOTIDE SEQUENCE [LARGE SCALE GENOMIC DNA]</scope>
    <source>
        <strain evidence="6 7">JK6</strain>
    </source>
</reference>
<dbReference type="GO" id="GO:0003677">
    <property type="term" value="F:DNA binding"/>
    <property type="evidence" value="ECO:0007669"/>
    <property type="project" value="UniProtKB-KW"/>
</dbReference>
<dbReference type="InterPro" id="IPR013762">
    <property type="entry name" value="Integrase-like_cat_sf"/>
</dbReference>
<gene>
    <name evidence="6" type="ORF">HF685_14370</name>
</gene>
<keyword evidence="2" id="KW-0229">DNA integration</keyword>
<dbReference type="SUPFAM" id="SSF56349">
    <property type="entry name" value="DNA breaking-rejoining enzymes"/>
    <property type="match status" value="1"/>
</dbReference>
<keyword evidence="4" id="KW-0233">DNA recombination</keyword>
<dbReference type="Gene3D" id="1.10.150.130">
    <property type="match status" value="1"/>
</dbReference>
<evidence type="ECO:0000256" key="4">
    <source>
        <dbReference type="ARBA" id="ARBA00023172"/>
    </source>
</evidence>
<dbReference type="InterPro" id="IPR004107">
    <property type="entry name" value="Integrase_SAM-like_N"/>
</dbReference>
<keyword evidence="7" id="KW-1185">Reference proteome</keyword>
<protein>
    <submittedName>
        <fullName evidence="6">Site-specific integrase</fullName>
    </submittedName>
</protein>
<dbReference type="GO" id="GO:0015074">
    <property type="term" value="P:DNA integration"/>
    <property type="evidence" value="ECO:0007669"/>
    <property type="project" value="UniProtKB-KW"/>
</dbReference>
<dbReference type="InterPro" id="IPR011010">
    <property type="entry name" value="DNA_brk_join_enz"/>
</dbReference>
<evidence type="ECO:0000259" key="5">
    <source>
        <dbReference type="PROSITE" id="PS51898"/>
    </source>
</evidence>
<dbReference type="Pfam" id="PF14659">
    <property type="entry name" value="Phage_int_SAM_3"/>
    <property type="match status" value="1"/>
</dbReference>
<evidence type="ECO:0000313" key="6">
    <source>
        <dbReference type="EMBL" id="QJB70873.1"/>
    </source>
</evidence>
<dbReference type="Proteomes" id="UP000501600">
    <property type="component" value="Chromosome"/>
</dbReference>
<dbReference type="Pfam" id="PF00589">
    <property type="entry name" value="Phage_integrase"/>
    <property type="match status" value="1"/>
</dbReference>
<proteinExistence type="inferred from homology"/>
<dbReference type="KEGG" id="phao:HF685_14370"/>
<dbReference type="PANTHER" id="PTHR30629:SF2">
    <property type="entry name" value="PROPHAGE INTEGRASE INTS-RELATED"/>
    <property type="match status" value="1"/>
</dbReference>
<keyword evidence="3" id="KW-0238">DNA-binding</keyword>
<dbReference type="Gene3D" id="1.10.443.10">
    <property type="entry name" value="Intergrase catalytic core"/>
    <property type="match status" value="1"/>
</dbReference>
<accession>A0A6H2DSB5</accession>
<organism evidence="6 7">
    <name type="scientific">Parasphingorhabdus halotolerans</name>
    <dbReference type="NCBI Taxonomy" id="2725558"/>
    <lineage>
        <taxon>Bacteria</taxon>
        <taxon>Pseudomonadati</taxon>
        <taxon>Pseudomonadota</taxon>
        <taxon>Alphaproteobacteria</taxon>
        <taxon>Sphingomonadales</taxon>
        <taxon>Sphingomonadaceae</taxon>
        <taxon>Parasphingorhabdus</taxon>
    </lineage>
</organism>
<sequence>MKTLGAARAVPAHIARAEARKLIAEAALVGLPTKPKQKYVPRFDEYVHEFWRDYAQHWKPTTQKACQGYIARELVPVFGKMQIDQIERVDINRWRDALSKRTGVFNRTIPLMSVMMRYAEQLGHRPKGTNPCRGVSRYKRDLPERYLSPIEYKRLGRVLADSELPNPDVVPAILMLLYTGARASEIETLRWRYIQIPRLVLPDSKTGPKTIYLNRQAVDVLNALEQGKPDDFVFQATRSGDPINLSQYWHKIRKRAALPDVRLHDLRHSFASTAIADGIPLAIIGKLLGHALPESTARYAHLADDVICESAERVCSGLASQMGISHDQL</sequence>
<dbReference type="InterPro" id="IPR010998">
    <property type="entry name" value="Integrase_recombinase_N"/>
</dbReference>
<comment type="similarity">
    <text evidence="1">Belongs to the 'phage' integrase family.</text>
</comment>
<dbReference type="AlphaFoldDB" id="A0A6H2DSB5"/>
<dbReference type="InterPro" id="IPR050808">
    <property type="entry name" value="Phage_Integrase"/>
</dbReference>
<evidence type="ECO:0000256" key="2">
    <source>
        <dbReference type="ARBA" id="ARBA00022908"/>
    </source>
</evidence>
<evidence type="ECO:0000256" key="1">
    <source>
        <dbReference type="ARBA" id="ARBA00008857"/>
    </source>
</evidence>
<feature type="domain" description="Tyr recombinase" evidence="5">
    <location>
        <begin position="141"/>
        <end position="312"/>
    </location>
</feature>
<evidence type="ECO:0000313" key="7">
    <source>
        <dbReference type="Proteomes" id="UP000501600"/>
    </source>
</evidence>